<organism evidence="1 2">
    <name type="scientific">Paraphaeosphaeria sporulosa</name>
    <dbReference type="NCBI Taxonomy" id="1460663"/>
    <lineage>
        <taxon>Eukaryota</taxon>
        <taxon>Fungi</taxon>
        <taxon>Dikarya</taxon>
        <taxon>Ascomycota</taxon>
        <taxon>Pezizomycotina</taxon>
        <taxon>Dothideomycetes</taxon>
        <taxon>Pleosporomycetidae</taxon>
        <taxon>Pleosporales</taxon>
        <taxon>Massarineae</taxon>
        <taxon>Didymosphaeriaceae</taxon>
        <taxon>Paraphaeosphaeria</taxon>
    </lineage>
</organism>
<dbReference type="EMBL" id="KV441578">
    <property type="protein sequence ID" value="OAF98464.1"/>
    <property type="molecule type" value="Genomic_DNA"/>
</dbReference>
<dbReference type="RefSeq" id="XP_018028830.1">
    <property type="nucleotide sequence ID" value="XM_018177061.1"/>
</dbReference>
<evidence type="ECO:0008006" key="3">
    <source>
        <dbReference type="Google" id="ProtNLM"/>
    </source>
</evidence>
<accession>A0A177BT35</accession>
<name>A0A177BT35_9PLEO</name>
<dbReference type="Proteomes" id="UP000077069">
    <property type="component" value="Unassembled WGS sequence"/>
</dbReference>
<dbReference type="InParanoid" id="A0A177BT35"/>
<protein>
    <recommendedName>
        <fullName evidence="3">Zn(2)-C6 fungal-type domain-containing protein</fullName>
    </recommendedName>
</protein>
<proteinExistence type="predicted"/>
<dbReference type="OrthoDB" id="3796976at2759"/>
<evidence type="ECO:0000313" key="1">
    <source>
        <dbReference type="EMBL" id="OAF98464.1"/>
    </source>
</evidence>
<reference evidence="1 2" key="1">
    <citation type="submission" date="2016-05" db="EMBL/GenBank/DDBJ databases">
        <title>Comparative analysis of secretome profiles of manganese(II)-oxidizing ascomycete fungi.</title>
        <authorList>
            <consortium name="DOE Joint Genome Institute"/>
            <person name="Zeiner C.A."/>
            <person name="Purvine S.O."/>
            <person name="Zink E.M."/>
            <person name="Wu S."/>
            <person name="Pasa-Tolic L."/>
            <person name="Chaput D.L."/>
            <person name="Haridas S."/>
            <person name="Grigoriev I.V."/>
            <person name="Santelli C.M."/>
            <person name="Hansel C.M."/>
        </authorList>
    </citation>
    <scope>NUCLEOTIDE SEQUENCE [LARGE SCALE GENOMIC DNA]</scope>
    <source>
        <strain evidence="1 2">AP3s5-JAC2a</strain>
    </source>
</reference>
<evidence type="ECO:0000313" key="2">
    <source>
        <dbReference type="Proteomes" id="UP000077069"/>
    </source>
</evidence>
<dbReference type="AlphaFoldDB" id="A0A177BT35"/>
<keyword evidence="2" id="KW-1185">Reference proteome</keyword>
<gene>
    <name evidence="1" type="ORF">CC84DRAFT_1158748</name>
</gene>
<dbReference type="GeneID" id="28760547"/>
<sequence>MAGSLGCERCRWMKLCCFVDVASGCCAGCILVHAECSLFVLESDWQRIQDEEEETWLALLRARAEAACLELALAEVEQKKRSYAR</sequence>